<gene>
    <name evidence="2" type="ORF">HS088_TW12G00188</name>
</gene>
<keyword evidence="3" id="KW-1185">Reference proteome</keyword>
<dbReference type="PANTHER" id="PTHR26312">
    <property type="entry name" value="TETRATRICOPEPTIDE REPEAT PROTEIN 5"/>
    <property type="match status" value="1"/>
</dbReference>
<name>A0A7J7CY19_TRIWF</name>
<feature type="compositionally biased region" description="Polar residues" evidence="1">
    <location>
        <begin position="13"/>
        <end position="33"/>
    </location>
</feature>
<feature type="region of interest" description="Disordered" evidence="1">
    <location>
        <begin position="208"/>
        <end position="233"/>
    </location>
</feature>
<evidence type="ECO:0000256" key="1">
    <source>
        <dbReference type="SAM" id="MobiDB-lite"/>
    </source>
</evidence>
<organism evidence="2 3">
    <name type="scientific">Tripterygium wilfordii</name>
    <name type="common">Thunder God vine</name>
    <dbReference type="NCBI Taxonomy" id="458696"/>
    <lineage>
        <taxon>Eukaryota</taxon>
        <taxon>Viridiplantae</taxon>
        <taxon>Streptophyta</taxon>
        <taxon>Embryophyta</taxon>
        <taxon>Tracheophyta</taxon>
        <taxon>Spermatophyta</taxon>
        <taxon>Magnoliopsida</taxon>
        <taxon>eudicotyledons</taxon>
        <taxon>Gunneridae</taxon>
        <taxon>Pentapetalae</taxon>
        <taxon>rosids</taxon>
        <taxon>fabids</taxon>
        <taxon>Celastrales</taxon>
        <taxon>Celastraceae</taxon>
        <taxon>Tripterygium</taxon>
    </lineage>
</organism>
<dbReference type="Proteomes" id="UP000593562">
    <property type="component" value="Unassembled WGS sequence"/>
</dbReference>
<protein>
    <submittedName>
        <fullName evidence="2">Tetratricopeptide repeat-like superfamily protein putative isoform 2</fullName>
    </submittedName>
</protein>
<comment type="caution">
    <text evidence="2">The sequence shown here is derived from an EMBL/GenBank/DDBJ whole genome shotgun (WGS) entry which is preliminary data.</text>
</comment>
<dbReference type="InterPro" id="IPR003107">
    <property type="entry name" value="HAT"/>
</dbReference>
<dbReference type="PANTHER" id="PTHR26312:SF225">
    <property type="entry name" value="TPR REPEAT PROTEIN"/>
    <property type="match status" value="1"/>
</dbReference>
<dbReference type="SUPFAM" id="SSF48452">
    <property type="entry name" value="TPR-like"/>
    <property type="match status" value="1"/>
</dbReference>
<dbReference type="InterPro" id="IPR011990">
    <property type="entry name" value="TPR-like_helical_dom_sf"/>
</dbReference>
<feature type="region of interest" description="Disordered" evidence="1">
    <location>
        <begin position="90"/>
        <end position="112"/>
    </location>
</feature>
<dbReference type="Gene3D" id="1.25.40.10">
    <property type="entry name" value="Tetratricopeptide repeat domain"/>
    <property type="match status" value="1"/>
</dbReference>
<dbReference type="AlphaFoldDB" id="A0A7J7CY19"/>
<dbReference type="Pfam" id="PF13432">
    <property type="entry name" value="TPR_16"/>
    <property type="match status" value="1"/>
</dbReference>
<feature type="compositionally biased region" description="Gly residues" evidence="1">
    <location>
        <begin position="208"/>
        <end position="225"/>
    </location>
</feature>
<dbReference type="InParanoid" id="A0A7J7CY19"/>
<dbReference type="SMART" id="SM00386">
    <property type="entry name" value="HAT"/>
    <property type="match status" value="3"/>
</dbReference>
<proteinExistence type="predicted"/>
<feature type="region of interest" description="Disordered" evidence="1">
    <location>
        <begin position="13"/>
        <end position="44"/>
    </location>
</feature>
<evidence type="ECO:0000313" key="3">
    <source>
        <dbReference type="Proteomes" id="UP000593562"/>
    </source>
</evidence>
<dbReference type="GO" id="GO:0006396">
    <property type="term" value="P:RNA processing"/>
    <property type="evidence" value="ECO:0007669"/>
    <property type="project" value="InterPro"/>
</dbReference>
<dbReference type="OrthoDB" id="1926212at2759"/>
<accession>A0A7J7CY19</accession>
<reference evidence="2 3" key="1">
    <citation type="journal article" date="2020" name="Nat. Commun.">
        <title>Genome of Tripterygium wilfordii and identification of cytochrome P450 involved in triptolide biosynthesis.</title>
        <authorList>
            <person name="Tu L."/>
            <person name="Su P."/>
            <person name="Zhang Z."/>
            <person name="Gao L."/>
            <person name="Wang J."/>
            <person name="Hu T."/>
            <person name="Zhou J."/>
            <person name="Zhang Y."/>
            <person name="Zhao Y."/>
            <person name="Liu Y."/>
            <person name="Song Y."/>
            <person name="Tong Y."/>
            <person name="Lu Y."/>
            <person name="Yang J."/>
            <person name="Xu C."/>
            <person name="Jia M."/>
            <person name="Peters R.J."/>
            <person name="Huang L."/>
            <person name="Gao W."/>
        </authorList>
    </citation>
    <scope>NUCLEOTIDE SEQUENCE [LARGE SCALE GENOMIC DNA]</scope>
    <source>
        <strain evidence="3">cv. XIE 37</strain>
        <tissue evidence="2">Leaf</tissue>
    </source>
</reference>
<dbReference type="EMBL" id="JAAARO010000012">
    <property type="protein sequence ID" value="KAF5738992.1"/>
    <property type="molecule type" value="Genomic_DNA"/>
</dbReference>
<evidence type="ECO:0000313" key="2">
    <source>
        <dbReference type="EMBL" id="KAF5738992.1"/>
    </source>
</evidence>
<sequence length="361" mass="39779">MLLRSSSTPVLGSLLPSFSDSPNNSNHTYYHDTNSAKHHPRTTIPFYQTGPLNLSSSFSCSSSPISPSIAGKGIRRAQSEGNLEGLAFGSCSNTEDSHDSRQLAPKKFTGRPPKSFTLQTIPSFSFYGSRGLLEDEEEFDFSDDDYDDEREDQEKINHEISNRQIMVSTEERVMDRSWDAGVEQERGVVSSHQEVSLAIGLGLGGGGGGGGGNSGRGGEFNSGGGDGRDKDSSEEYYRRMVEENPGNPLFLRNYAQFLYQSTEDLPGAEEYYSRAILADPSDGEIMSQYAQLLWELHHDQDRALSYFERAVQASPEDSHVHAAYANFLWEMEEDEDGCDVPVDFDATRPYSHAGAMTTANA</sequence>